<dbReference type="Gene3D" id="3.30.1490.230">
    <property type="match status" value="2"/>
</dbReference>
<keyword evidence="4" id="KW-1185">Reference proteome</keyword>
<evidence type="ECO:0000313" key="3">
    <source>
        <dbReference type="EMBL" id="GAO98604.1"/>
    </source>
</evidence>
<gene>
    <name evidence="3" type="primary">mvl</name>
    <name evidence="3" type="ORF">Cva_01268</name>
</gene>
<protein>
    <submittedName>
        <fullName evidence="3">Lectin MVL</fullName>
    </submittedName>
</protein>
<evidence type="ECO:0000259" key="2">
    <source>
        <dbReference type="Pfam" id="PF12151"/>
    </source>
</evidence>
<accession>A0A0K8MFF4</accession>
<proteinExistence type="predicted"/>
<sequence precursor="true">MSHFKYIIALCYAFAFPGFAGAVDINAGPIWNQSDAQTKCPGVCSSKGYSWNGNWTTTDPGKMSVCGCEGATDVNAGPIWNNADAKTKCPGVCEEKGMQWNGQWTTTVQGEMSVCGCLPKSNQGA</sequence>
<organism evidence="3 4">
    <name type="scientific">Caedimonas varicaedens</name>
    <dbReference type="NCBI Taxonomy" id="1629334"/>
    <lineage>
        <taxon>Bacteria</taxon>
        <taxon>Pseudomonadati</taxon>
        <taxon>Pseudomonadota</taxon>
        <taxon>Alphaproteobacteria</taxon>
        <taxon>Holosporales</taxon>
        <taxon>Caedimonadaceae</taxon>
        <taxon>Caedimonas</taxon>
    </lineage>
</organism>
<keyword evidence="1" id="KW-0732">Signal</keyword>
<feature type="domain" description="Mannan-binding protein" evidence="2">
    <location>
        <begin position="33"/>
        <end position="68"/>
    </location>
</feature>
<dbReference type="Proteomes" id="UP000036771">
    <property type="component" value="Unassembled WGS sequence"/>
</dbReference>
<dbReference type="STRING" id="1629334.Cva_01268"/>
<dbReference type="InterPro" id="IPR021992">
    <property type="entry name" value="MVL"/>
</dbReference>
<dbReference type="InterPro" id="IPR053754">
    <property type="entry name" value="OligoMan_bind_ChitinaseAct_sf"/>
</dbReference>
<dbReference type="EMBL" id="BBVC01000071">
    <property type="protein sequence ID" value="GAO98604.1"/>
    <property type="molecule type" value="Genomic_DNA"/>
</dbReference>
<dbReference type="OrthoDB" id="8457000at2"/>
<comment type="caution">
    <text evidence="3">The sequence shown here is derived from an EMBL/GenBank/DDBJ whole genome shotgun (WGS) entry which is preliminary data.</text>
</comment>
<evidence type="ECO:0000256" key="1">
    <source>
        <dbReference type="SAM" id="SignalP"/>
    </source>
</evidence>
<feature type="chain" id="PRO_5005512745" evidence="1">
    <location>
        <begin position="23"/>
        <end position="125"/>
    </location>
</feature>
<name>A0A0K8MFF4_9PROT</name>
<feature type="signal peptide" evidence="1">
    <location>
        <begin position="1"/>
        <end position="22"/>
    </location>
</feature>
<reference evidence="3 4" key="1">
    <citation type="submission" date="2015-03" db="EMBL/GenBank/DDBJ databases">
        <title>Caedibacter varicaedens, whole genome shotgun sequence.</title>
        <authorList>
            <person name="Suzuki H."/>
            <person name="Dapper A.L."/>
            <person name="Gibson A.K."/>
            <person name="Jackson C."/>
            <person name="Lee H."/>
            <person name="Pejaver V.R."/>
            <person name="Doak T."/>
            <person name="Lynch M."/>
        </authorList>
    </citation>
    <scope>NUCLEOTIDE SEQUENCE [LARGE SCALE GENOMIC DNA]</scope>
</reference>
<dbReference type="Pfam" id="PF12151">
    <property type="entry name" value="MVL"/>
    <property type="match status" value="2"/>
</dbReference>
<evidence type="ECO:0000313" key="4">
    <source>
        <dbReference type="Proteomes" id="UP000036771"/>
    </source>
</evidence>
<dbReference type="AlphaFoldDB" id="A0A0K8MFF4"/>
<feature type="domain" description="Mannan-binding protein" evidence="2">
    <location>
        <begin position="82"/>
        <end position="117"/>
    </location>
</feature>